<dbReference type="Pfam" id="PF04101">
    <property type="entry name" value="Glyco_tran_28_C"/>
    <property type="match status" value="1"/>
</dbReference>
<gene>
    <name evidence="2" type="ORF">RM6536_0367</name>
</gene>
<dbReference type="Proteomes" id="UP000066203">
    <property type="component" value="Chromosome"/>
</dbReference>
<dbReference type="Gene3D" id="3.40.50.2000">
    <property type="entry name" value="Glycogen Phosphorylase B"/>
    <property type="match status" value="1"/>
</dbReference>
<dbReference type="AlphaFoldDB" id="A0A0K2RXR2"/>
<name>A0A0K2RXR2_9MICC</name>
<dbReference type="EMBL" id="AP014938">
    <property type="protein sequence ID" value="BAS19614.1"/>
    <property type="molecule type" value="Genomic_DNA"/>
</dbReference>
<dbReference type="PATRIC" id="fig|43675.28.peg.370"/>
<feature type="domain" description="Glycosyl transferase family 28 C-terminal" evidence="1">
    <location>
        <begin position="89"/>
        <end position="172"/>
    </location>
</feature>
<dbReference type="InterPro" id="IPR007235">
    <property type="entry name" value="Glyco_trans_28_C"/>
</dbReference>
<dbReference type="SUPFAM" id="SSF53756">
    <property type="entry name" value="UDP-Glycosyltransferase/glycogen phosphorylase"/>
    <property type="match status" value="1"/>
</dbReference>
<sequence length="236" mass="26049">MSIQNFPRVSVDTSKFDLPVFAPAVAPVRIPTKTYDLVVSLGTDVHTFDRLLRWVEAYLEAHPEVTCLVQHGHTAPIKHADNLKLLPASELLDYYATARVVLVQGGPGSIQDARRTGALPLAVPRRAEFDEVVDNHQVPFTALMEKRGHAVVVESREDLFDKLDLALANPSLFRTAEPYISTPEISAAQLGEELRDLLAGKTHRKDSFWGRLKQAARAHRAGKAEMARIDAMAPSA</sequence>
<evidence type="ECO:0000259" key="1">
    <source>
        <dbReference type="Pfam" id="PF04101"/>
    </source>
</evidence>
<evidence type="ECO:0000313" key="3">
    <source>
        <dbReference type="Proteomes" id="UP000066203"/>
    </source>
</evidence>
<accession>A0A0K2RXR2</accession>
<proteinExistence type="predicted"/>
<dbReference type="RefSeq" id="WP_060823805.1">
    <property type="nucleotide sequence ID" value="NZ_AP014938.1"/>
</dbReference>
<evidence type="ECO:0000313" key="2">
    <source>
        <dbReference type="EMBL" id="BAS19614.1"/>
    </source>
</evidence>
<keyword evidence="2" id="KW-0808">Transferase</keyword>
<organism evidence="2">
    <name type="scientific">Rothia mucilaginosa</name>
    <dbReference type="NCBI Taxonomy" id="43675"/>
    <lineage>
        <taxon>Bacteria</taxon>
        <taxon>Bacillati</taxon>
        <taxon>Actinomycetota</taxon>
        <taxon>Actinomycetes</taxon>
        <taxon>Micrococcales</taxon>
        <taxon>Micrococcaceae</taxon>
        <taxon>Rothia</taxon>
    </lineage>
</organism>
<protein>
    <submittedName>
        <fullName evidence="2">Glycosyltransferase</fullName>
    </submittedName>
</protein>
<dbReference type="GO" id="GO:0016758">
    <property type="term" value="F:hexosyltransferase activity"/>
    <property type="evidence" value="ECO:0007669"/>
    <property type="project" value="InterPro"/>
</dbReference>
<reference evidence="3" key="1">
    <citation type="submission" date="2015-08" db="EMBL/GenBank/DDBJ databases">
        <title>Complete genome sequence of Rothia mucilaginosa strain NUM-Rm6536.</title>
        <authorList>
            <person name="Nambu T."/>
        </authorList>
    </citation>
    <scope>NUCLEOTIDE SEQUENCE [LARGE SCALE GENOMIC DNA]</scope>
    <source>
        <strain evidence="3">NUM-Rm6536</strain>
    </source>
</reference>